<evidence type="ECO:0000313" key="2">
    <source>
        <dbReference type="Proteomes" id="UP000606786"/>
    </source>
</evidence>
<keyword evidence="2" id="KW-1185">Reference proteome</keyword>
<gene>
    <name evidence="1" type="ORF">CCAP1982_LOCUS12038</name>
</gene>
<name>A0A811UXE4_CERCA</name>
<dbReference type="AlphaFoldDB" id="A0A811UXE4"/>
<dbReference type="Proteomes" id="UP000606786">
    <property type="component" value="Unassembled WGS sequence"/>
</dbReference>
<evidence type="ECO:0000313" key="1">
    <source>
        <dbReference type="EMBL" id="CAD7003590.1"/>
    </source>
</evidence>
<organism evidence="1 2">
    <name type="scientific">Ceratitis capitata</name>
    <name type="common">Mediterranean fruit fly</name>
    <name type="synonym">Tephritis capitata</name>
    <dbReference type="NCBI Taxonomy" id="7213"/>
    <lineage>
        <taxon>Eukaryota</taxon>
        <taxon>Metazoa</taxon>
        <taxon>Ecdysozoa</taxon>
        <taxon>Arthropoda</taxon>
        <taxon>Hexapoda</taxon>
        <taxon>Insecta</taxon>
        <taxon>Pterygota</taxon>
        <taxon>Neoptera</taxon>
        <taxon>Endopterygota</taxon>
        <taxon>Diptera</taxon>
        <taxon>Brachycera</taxon>
        <taxon>Muscomorpha</taxon>
        <taxon>Tephritoidea</taxon>
        <taxon>Tephritidae</taxon>
        <taxon>Ceratitis</taxon>
        <taxon>Ceratitis</taxon>
    </lineage>
</organism>
<accession>A0A811UXE4</accession>
<comment type="caution">
    <text evidence="1">The sequence shown here is derived from an EMBL/GenBank/DDBJ whole genome shotgun (WGS) entry which is preliminary data.</text>
</comment>
<protein>
    <submittedName>
        <fullName evidence="1">(Mediterranean fruit fly) hypothetical protein</fullName>
    </submittedName>
</protein>
<proteinExistence type="predicted"/>
<reference evidence="1" key="1">
    <citation type="submission" date="2020-11" db="EMBL/GenBank/DDBJ databases">
        <authorList>
            <person name="Whitehead M."/>
        </authorList>
    </citation>
    <scope>NUCLEOTIDE SEQUENCE</scope>
    <source>
        <strain evidence="1">EGII</strain>
    </source>
</reference>
<sequence>MPTRCFITYQLAFLLAGHRRYRRHQRRKRQRHLSAVWVNIRVQHFTAAQRCVCFHAVPFVPTCWEYPPLF</sequence>
<dbReference type="EMBL" id="CAJHJT010000034">
    <property type="protein sequence ID" value="CAD7003590.1"/>
    <property type="molecule type" value="Genomic_DNA"/>
</dbReference>